<dbReference type="EMBL" id="CP046522">
    <property type="protein sequence ID" value="QGU95410.1"/>
    <property type="molecule type" value="Genomic_DNA"/>
</dbReference>
<keyword evidence="1" id="KW-0472">Membrane</keyword>
<protein>
    <submittedName>
        <fullName evidence="2">ABC transporter permease subunit</fullName>
    </submittedName>
</protein>
<dbReference type="PANTHER" id="PTHR37305:SF1">
    <property type="entry name" value="MEMBRANE PROTEIN"/>
    <property type="match status" value="1"/>
</dbReference>
<reference evidence="2 3" key="1">
    <citation type="submission" date="2019-12" db="EMBL/GenBank/DDBJ databases">
        <title>Genome sequenceing of Clostridium bovifaecis.</title>
        <authorList>
            <person name="Yao Y."/>
        </authorList>
    </citation>
    <scope>NUCLEOTIDE SEQUENCE [LARGE SCALE GENOMIC DNA]</scope>
    <source>
        <strain evidence="2 3">BXX</strain>
    </source>
</reference>
<keyword evidence="3" id="KW-1185">Reference proteome</keyword>
<feature type="transmembrane region" description="Helical" evidence="1">
    <location>
        <begin position="62"/>
        <end position="80"/>
    </location>
</feature>
<feature type="transmembrane region" description="Helical" evidence="1">
    <location>
        <begin position="107"/>
        <end position="139"/>
    </location>
</feature>
<organism evidence="2 3">
    <name type="scientific">Clostridium bovifaecis</name>
    <dbReference type="NCBI Taxonomy" id="2184719"/>
    <lineage>
        <taxon>Bacteria</taxon>
        <taxon>Bacillati</taxon>
        <taxon>Bacillota</taxon>
        <taxon>Clostridia</taxon>
        <taxon>Eubacteriales</taxon>
        <taxon>Clostridiaceae</taxon>
        <taxon>Clostridium</taxon>
    </lineage>
</organism>
<accession>A0A6I6ET08</accession>
<gene>
    <name evidence="2" type="ORF">GOM49_10185</name>
</gene>
<dbReference type="AlphaFoldDB" id="A0A6I6ET08"/>
<evidence type="ECO:0000256" key="1">
    <source>
        <dbReference type="SAM" id="Phobius"/>
    </source>
</evidence>
<dbReference type="Proteomes" id="UP000422764">
    <property type="component" value="Chromosome"/>
</dbReference>
<name>A0A6I6ET08_9CLOT</name>
<dbReference type="PANTHER" id="PTHR37305">
    <property type="entry name" value="INTEGRAL MEMBRANE PROTEIN-RELATED"/>
    <property type="match status" value="1"/>
</dbReference>
<keyword evidence="1" id="KW-1133">Transmembrane helix</keyword>
<dbReference type="Pfam" id="PF12730">
    <property type="entry name" value="ABC2_membrane_4"/>
    <property type="match status" value="1"/>
</dbReference>
<feature type="transmembrane region" description="Helical" evidence="1">
    <location>
        <begin position="225"/>
        <end position="245"/>
    </location>
</feature>
<feature type="transmembrane region" description="Helical" evidence="1">
    <location>
        <begin position="20"/>
        <end position="42"/>
    </location>
</feature>
<sequence length="251" mass="28203">MINLLRADFYKLRRSKSFFICLGILAVIVIYIMIDFSSSAHIKEQFSPSNLHWIYMFFNEKSFFPYFVPLFQAIFTTMLITSEYNTGTIKDSVSLGFSRRKIYMSKLITVSIGSILMMLAAIFSIVITSIFVFGIYGSFSTYDLLLLLRMFLIQILLYTAYGSIFLMIAFLIKNIGGTMAFGIFFSLIIGSLGSLIGDGYLARILLFKNFSPTAVPHPQAVDLRIAIAVGLAYLILCSGIGGITFKKQDIK</sequence>
<keyword evidence="1" id="KW-0812">Transmembrane</keyword>
<evidence type="ECO:0000313" key="2">
    <source>
        <dbReference type="EMBL" id="QGU95410.1"/>
    </source>
</evidence>
<evidence type="ECO:0000313" key="3">
    <source>
        <dbReference type="Proteomes" id="UP000422764"/>
    </source>
</evidence>
<proteinExistence type="predicted"/>
<feature type="transmembrane region" description="Helical" evidence="1">
    <location>
        <begin position="151"/>
        <end position="172"/>
    </location>
</feature>
<feature type="transmembrane region" description="Helical" evidence="1">
    <location>
        <begin position="179"/>
        <end position="205"/>
    </location>
</feature>